<reference evidence="1" key="1">
    <citation type="submission" date="2022-09" db="EMBL/GenBank/DDBJ databases">
        <title>Genome analysis and characterization of larvicidal activity of Brevibacillus strains.</title>
        <authorList>
            <person name="Patrusheva E.V."/>
            <person name="Izotova A.O."/>
            <person name="Toshchakov S.V."/>
            <person name="Sineoky S.P."/>
        </authorList>
    </citation>
    <scope>NUCLEOTIDE SEQUENCE</scope>
    <source>
        <strain evidence="1">VKPM_B-13247</strain>
    </source>
</reference>
<evidence type="ECO:0000313" key="2">
    <source>
        <dbReference type="Proteomes" id="UP001077662"/>
    </source>
</evidence>
<dbReference type="AlphaFoldDB" id="A0AAP3GDI8"/>
<protein>
    <submittedName>
        <fullName evidence="1">Phage tail tape measure protein</fullName>
    </submittedName>
</protein>
<organism evidence="1 2">
    <name type="scientific">Brevibacillus laterosporus</name>
    <name type="common">Bacillus laterosporus</name>
    <dbReference type="NCBI Taxonomy" id="1465"/>
    <lineage>
        <taxon>Bacteria</taxon>
        <taxon>Bacillati</taxon>
        <taxon>Bacillota</taxon>
        <taxon>Bacilli</taxon>
        <taxon>Bacillales</taxon>
        <taxon>Paenibacillaceae</taxon>
        <taxon>Brevibacillus</taxon>
    </lineage>
</organism>
<accession>A0AAP3GDI8</accession>
<feature type="non-terminal residue" evidence="1">
    <location>
        <position position="85"/>
    </location>
</feature>
<comment type="caution">
    <text evidence="1">The sequence shown here is derived from an EMBL/GenBank/DDBJ whole genome shotgun (WGS) entry which is preliminary data.</text>
</comment>
<proteinExistence type="predicted"/>
<name>A0AAP3GDI8_BRELA</name>
<sequence>MAFDLVGRLRITDAMTPTLRRVSSELDRTNLSVKKVAASTGSYRNAQNAATQSVNNFSGGLPNLLGKLKMLAGAVVAVGTAFDGI</sequence>
<evidence type="ECO:0000313" key="1">
    <source>
        <dbReference type="EMBL" id="MCZ0810570.1"/>
    </source>
</evidence>
<gene>
    <name evidence="1" type="ORF">O0554_27605</name>
</gene>
<dbReference type="Proteomes" id="UP001077662">
    <property type="component" value="Unassembled WGS sequence"/>
</dbReference>
<dbReference type="EMBL" id="JAPTNE010000164">
    <property type="protein sequence ID" value="MCZ0810570.1"/>
    <property type="molecule type" value="Genomic_DNA"/>
</dbReference>